<comment type="caution">
    <text evidence="2">The sequence shown here is derived from an EMBL/GenBank/DDBJ whole genome shotgun (WGS) entry which is preliminary data.</text>
</comment>
<keyword evidence="3" id="KW-1185">Reference proteome</keyword>
<reference evidence="2 3" key="1">
    <citation type="submission" date="2018-07" db="EMBL/GenBank/DDBJ databases">
        <title>Genomic Encyclopedia of Type Strains, Phase IV (KMG-IV): sequencing the most valuable type-strain genomes for metagenomic binning, comparative biology and taxonomic classification.</title>
        <authorList>
            <person name="Goeker M."/>
        </authorList>
    </citation>
    <scope>NUCLEOTIDE SEQUENCE [LARGE SCALE GENOMIC DNA]</scope>
    <source>
        <strain evidence="2 3">DSM 21634</strain>
    </source>
</reference>
<evidence type="ECO:0000256" key="1">
    <source>
        <dbReference type="SAM" id="MobiDB-lite"/>
    </source>
</evidence>
<sequence length="72" mass="7237">MNIASTPAVQAATASAASQSVPADAVQSTVQLRVLKKALDAQEAAAAALLESLPPPPPVPQGMLGTRLDVYA</sequence>
<organism evidence="2 3">
    <name type="scientific">Pseudorhodoferax soli</name>
    <dbReference type="NCBI Taxonomy" id="545864"/>
    <lineage>
        <taxon>Bacteria</taxon>
        <taxon>Pseudomonadati</taxon>
        <taxon>Pseudomonadota</taxon>
        <taxon>Betaproteobacteria</taxon>
        <taxon>Burkholderiales</taxon>
        <taxon>Comamonadaceae</taxon>
    </lineage>
</organism>
<dbReference type="AlphaFoldDB" id="A0A368Y547"/>
<dbReference type="Pfam" id="PF14070">
    <property type="entry name" value="YjfB_motility"/>
    <property type="match status" value="1"/>
</dbReference>
<evidence type="ECO:0000313" key="2">
    <source>
        <dbReference type="EMBL" id="RCW73957.1"/>
    </source>
</evidence>
<gene>
    <name evidence="2" type="ORF">DES41_102274</name>
</gene>
<feature type="region of interest" description="Disordered" evidence="1">
    <location>
        <begin position="52"/>
        <end position="72"/>
    </location>
</feature>
<accession>A0A368Y547</accession>
<dbReference type="InterPro" id="IPR025906">
    <property type="entry name" value="YjfB_motility"/>
</dbReference>
<name>A0A368Y547_9BURK</name>
<proteinExistence type="predicted"/>
<dbReference type="EMBL" id="QPJK01000002">
    <property type="protein sequence ID" value="RCW73957.1"/>
    <property type="molecule type" value="Genomic_DNA"/>
</dbReference>
<dbReference type="Proteomes" id="UP000252884">
    <property type="component" value="Unassembled WGS sequence"/>
</dbReference>
<dbReference type="RefSeq" id="WP_114467107.1">
    <property type="nucleotide sequence ID" value="NZ_QPJK01000002.1"/>
</dbReference>
<protein>
    <submittedName>
        <fullName evidence="2">Putative motility protein YjfB-like</fullName>
    </submittedName>
</protein>
<evidence type="ECO:0000313" key="3">
    <source>
        <dbReference type="Proteomes" id="UP000252884"/>
    </source>
</evidence>